<dbReference type="InterPro" id="IPR050312">
    <property type="entry name" value="IolE/XylAMocC-like"/>
</dbReference>
<keyword evidence="2" id="KW-0413">Isomerase</keyword>
<name>A0A8F9XL89_9BACT</name>
<gene>
    <name evidence="2" type="ORF">K0B96_16960</name>
</gene>
<dbReference type="SUPFAM" id="SSF51658">
    <property type="entry name" value="Xylose isomerase-like"/>
    <property type="match status" value="1"/>
</dbReference>
<keyword evidence="3" id="KW-1185">Reference proteome</keyword>
<dbReference type="KEGG" id="ole:K0B96_16960"/>
<dbReference type="Gene3D" id="3.20.20.150">
    <property type="entry name" value="Divalent-metal-dependent TIM barrel enzymes"/>
    <property type="match status" value="1"/>
</dbReference>
<dbReference type="EMBL" id="CP080507">
    <property type="protein sequence ID" value="QYM78971.1"/>
    <property type="molecule type" value="Genomic_DNA"/>
</dbReference>
<proteinExistence type="predicted"/>
<dbReference type="AlphaFoldDB" id="A0A8F9XL89"/>
<dbReference type="Proteomes" id="UP000825051">
    <property type="component" value="Chromosome"/>
</dbReference>
<dbReference type="Pfam" id="PF01261">
    <property type="entry name" value="AP_endonuc_2"/>
    <property type="match status" value="1"/>
</dbReference>
<sequence length="264" mass="29122">MFQRGISTLGCAEFTLAQTLALAARHRLDAVELRALENTTDLPTLFAARHATPAKFAAALTATPVRVVAFDTSFKLIGSNASDREALLAFVPWAEAAGVRWLRVFDGGQTADRAELAEAVANVRWWQKLRRANGWKIDLMVETHDALTTTPAILRFVAAAADCGILWDAHHTWKKGGEDPVATWRAIASHVVHVHVKDSVDRPSARHPFTYVLPGDGEFPIAPLLTALRADFSGVVSLEWERLWHPYLPPLDDALTAAAARHWW</sequence>
<reference evidence="2" key="1">
    <citation type="submission" date="2021-08" db="EMBL/GenBank/DDBJ databases">
        <title>Genome of a novel bacterium of the phylum Verrucomicrobia, Oleiharenicola sp. KSB-15.</title>
        <authorList>
            <person name="Chung J.-H."/>
            <person name="Ahn J.-H."/>
            <person name="Yoon Y."/>
            <person name="Kim D.-Y."/>
            <person name="An S.-H."/>
            <person name="Park I."/>
            <person name="Yeon J."/>
        </authorList>
    </citation>
    <scope>NUCLEOTIDE SEQUENCE</scope>
    <source>
        <strain evidence="2">KSB-15</strain>
    </source>
</reference>
<dbReference type="RefSeq" id="WP_220162217.1">
    <property type="nucleotide sequence ID" value="NZ_CP080507.1"/>
</dbReference>
<dbReference type="PANTHER" id="PTHR12110">
    <property type="entry name" value="HYDROXYPYRUVATE ISOMERASE"/>
    <property type="match status" value="1"/>
</dbReference>
<dbReference type="InterPro" id="IPR013022">
    <property type="entry name" value="Xyl_isomerase-like_TIM-brl"/>
</dbReference>
<dbReference type="GO" id="GO:0016853">
    <property type="term" value="F:isomerase activity"/>
    <property type="evidence" value="ECO:0007669"/>
    <property type="project" value="UniProtKB-KW"/>
</dbReference>
<feature type="domain" description="Xylose isomerase-like TIM barrel" evidence="1">
    <location>
        <begin position="20"/>
        <end position="249"/>
    </location>
</feature>
<organism evidence="2 3">
    <name type="scientific">Horticoccus luteus</name>
    <dbReference type="NCBI Taxonomy" id="2862869"/>
    <lineage>
        <taxon>Bacteria</taxon>
        <taxon>Pseudomonadati</taxon>
        <taxon>Verrucomicrobiota</taxon>
        <taxon>Opitutia</taxon>
        <taxon>Opitutales</taxon>
        <taxon>Opitutaceae</taxon>
        <taxon>Horticoccus</taxon>
    </lineage>
</organism>
<evidence type="ECO:0000259" key="1">
    <source>
        <dbReference type="Pfam" id="PF01261"/>
    </source>
</evidence>
<protein>
    <submittedName>
        <fullName evidence="2">Sugar phosphate isomerase/epimerase</fullName>
    </submittedName>
</protein>
<evidence type="ECO:0000313" key="2">
    <source>
        <dbReference type="EMBL" id="QYM78971.1"/>
    </source>
</evidence>
<dbReference type="InterPro" id="IPR036237">
    <property type="entry name" value="Xyl_isomerase-like_sf"/>
</dbReference>
<accession>A0A8F9XL89</accession>
<evidence type="ECO:0000313" key="3">
    <source>
        <dbReference type="Proteomes" id="UP000825051"/>
    </source>
</evidence>